<feature type="compositionally biased region" description="Polar residues" evidence="1">
    <location>
        <begin position="58"/>
        <end position="74"/>
    </location>
</feature>
<dbReference type="AlphaFoldDB" id="A0A6J4RZ88"/>
<evidence type="ECO:0000256" key="1">
    <source>
        <dbReference type="SAM" id="MobiDB-lite"/>
    </source>
</evidence>
<gene>
    <name evidence="2" type="ORF">AVDCRST_MAG45-393</name>
</gene>
<sequence>WLRGRAPPGGPARQVAGPARGGSAGTASGVSPCWPCWQSSSRSTRRRSSSGSPRAERPTSSAGLCTPSSASTTVWPRGRASCARSPPSSARRAVTGWCAAESEPSSSSPLRPGA</sequence>
<feature type="non-terminal residue" evidence="2">
    <location>
        <position position="114"/>
    </location>
</feature>
<organism evidence="2">
    <name type="scientific">uncultured Solirubrobacterales bacterium</name>
    <dbReference type="NCBI Taxonomy" id="768556"/>
    <lineage>
        <taxon>Bacteria</taxon>
        <taxon>Bacillati</taxon>
        <taxon>Actinomycetota</taxon>
        <taxon>Thermoleophilia</taxon>
        <taxon>Solirubrobacterales</taxon>
        <taxon>environmental samples</taxon>
    </lineage>
</organism>
<protein>
    <submittedName>
        <fullName evidence="2">Uncharacterized protein</fullName>
    </submittedName>
</protein>
<reference evidence="2" key="1">
    <citation type="submission" date="2020-02" db="EMBL/GenBank/DDBJ databases">
        <authorList>
            <person name="Meier V. D."/>
        </authorList>
    </citation>
    <scope>NUCLEOTIDE SEQUENCE</scope>
    <source>
        <strain evidence="2">AVDCRST_MAG45</strain>
    </source>
</reference>
<feature type="region of interest" description="Disordered" evidence="1">
    <location>
        <begin position="1"/>
        <end position="114"/>
    </location>
</feature>
<proteinExistence type="predicted"/>
<feature type="non-terminal residue" evidence="2">
    <location>
        <position position="1"/>
    </location>
</feature>
<accession>A0A6J4RZ88</accession>
<name>A0A6J4RZ88_9ACTN</name>
<dbReference type="EMBL" id="CADCVU010000035">
    <property type="protein sequence ID" value="CAA9484986.1"/>
    <property type="molecule type" value="Genomic_DNA"/>
</dbReference>
<feature type="compositionally biased region" description="Low complexity" evidence="1">
    <location>
        <begin position="76"/>
        <end position="114"/>
    </location>
</feature>
<evidence type="ECO:0000313" key="2">
    <source>
        <dbReference type="EMBL" id="CAA9484986.1"/>
    </source>
</evidence>